<comment type="caution">
    <text evidence="4">The sequence shown here is derived from an EMBL/GenBank/DDBJ whole genome shotgun (WGS) entry which is preliminary data.</text>
</comment>
<dbReference type="Gene3D" id="1.10.10.10">
    <property type="entry name" value="Winged helix-like DNA-binding domain superfamily/Winged helix DNA-binding domain"/>
    <property type="match status" value="1"/>
</dbReference>
<proteinExistence type="predicted"/>
<dbReference type="InterPro" id="IPR011965">
    <property type="entry name" value="PaaX_trns_reg"/>
</dbReference>
<evidence type="ECO:0000313" key="5">
    <source>
        <dbReference type="Proteomes" id="UP000541109"/>
    </source>
</evidence>
<evidence type="ECO:0000259" key="2">
    <source>
        <dbReference type="Pfam" id="PF07848"/>
    </source>
</evidence>
<dbReference type="EMBL" id="JACFXV010000067">
    <property type="protein sequence ID" value="MBA5779393.1"/>
    <property type="molecule type" value="Genomic_DNA"/>
</dbReference>
<dbReference type="SUPFAM" id="SSF46785">
    <property type="entry name" value="Winged helix' DNA-binding domain"/>
    <property type="match status" value="1"/>
</dbReference>
<dbReference type="PANTHER" id="PTHR30319">
    <property type="entry name" value="PHENYLACETIC ACID REGULATOR-RELATED TRANSCRIPTIONAL REPRESSOR"/>
    <property type="match status" value="1"/>
</dbReference>
<gene>
    <name evidence="4" type="ORF">H2509_19865</name>
</gene>
<dbReference type="AlphaFoldDB" id="A0A839AI49"/>
<dbReference type="Proteomes" id="UP000541109">
    <property type="component" value="Unassembled WGS sequence"/>
</dbReference>
<organism evidence="4 5">
    <name type="scientific">Stappia albiluteola</name>
    <dbReference type="NCBI Taxonomy" id="2758565"/>
    <lineage>
        <taxon>Bacteria</taxon>
        <taxon>Pseudomonadati</taxon>
        <taxon>Pseudomonadota</taxon>
        <taxon>Alphaproteobacteria</taxon>
        <taxon>Hyphomicrobiales</taxon>
        <taxon>Stappiaceae</taxon>
        <taxon>Stappia</taxon>
    </lineage>
</organism>
<reference evidence="4 5" key="1">
    <citation type="submission" date="2020-07" db="EMBL/GenBank/DDBJ databases">
        <title>Stappia sp., F7233, whole genome shotgun sequencing project.</title>
        <authorList>
            <person name="Jiang S."/>
            <person name="Liu Z.W."/>
            <person name="Du Z.J."/>
        </authorList>
    </citation>
    <scope>NUCLEOTIDE SEQUENCE [LARGE SCALE GENOMIC DNA]</scope>
    <source>
        <strain evidence="4 5">F7233</strain>
    </source>
</reference>
<evidence type="ECO:0000259" key="3">
    <source>
        <dbReference type="Pfam" id="PF08223"/>
    </source>
</evidence>
<feature type="domain" description="Transcriptional repressor PaaX-like C-terminal" evidence="3">
    <location>
        <begin position="182"/>
        <end position="271"/>
    </location>
</feature>
<dbReference type="InterPro" id="IPR012906">
    <property type="entry name" value="PaaX-like_N"/>
</dbReference>
<keyword evidence="5" id="KW-1185">Reference proteome</keyword>
<dbReference type="Gene3D" id="1.20.58.1460">
    <property type="match status" value="1"/>
</dbReference>
<evidence type="ECO:0000256" key="1">
    <source>
        <dbReference type="SAM" id="MobiDB-lite"/>
    </source>
</evidence>
<dbReference type="Pfam" id="PF08223">
    <property type="entry name" value="PaaX_C"/>
    <property type="match status" value="1"/>
</dbReference>
<feature type="region of interest" description="Disordered" evidence="1">
    <location>
        <begin position="273"/>
        <end position="294"/>
    </location>
</feature>
<dbReference type="InterPro" id="IPR036388">
    <property type="entry name" value="WH-like_DNA-bd_sf"/>
</dbReference>
<evidence type="ECO:0000313" key="4">
    <source>
        <dbReference type="EMBL" id="MBA5779393.1"/>
    </source>
</evidence>
<accession>A0A839AI49</accession>
<dbReference type="PIRSF" id="PIRSF020623">
    <property type="entry name" value="PaaX"/>
    <property type="match status" value="1"/>
</dbReference>
<dbReference type="RefSeq" id="WP_182168217.1">
    <property type="nucleotide sequence ID" value="NZ_JACFXV010000067.1"/>
</dbReference>
<protein>
    <submittedName>
        <fullName evidence="4">Phenylacetic acid degradation operon negative regulatory protein PaaX</fullName>
    </submittedName>
</protein>
<dbReference type="GO" id="GO:0006351">
    <property type="term" value="P:DNA-templated transcription"/>
    <property type="evidence" value="ECO:0007669"/>
    <property type="project" value="InterPro"/>
</dbReference>
<dbReference type="Pfam" id="PF07848">
    <property type="entry name" value="PaaX"/>
    <property type="match status" value="1"/>
</dbReference>
<sequence length="294" mass="32438">MGDCVRAIDRLVDSLHAKPPVRAWSLIATFYGDAIAPRGGEVWLGTITELMAALRVDERAVRAAMSRLARDGWLERAKIGRLSYYGLSETGHATFAEATERIYKSGRKTDAEGWRLVLLVDGDVRAGQKERLARSGFGQFAPNVMIGAASTPLPSGFEGQGAAVLLGKLELGDEGDLVGRAFDLIPLSVRYQAFLDRYRPLVKALERSDPPEGLEAMVARTLLIHDYRRIVLRDPRLPARLLPADWRGHEAEALCAALYKRLLAPSDAWLKSAASSRKGRLPAPNRDYDKRFSS</sequence>
<feature type="domain" description="Transcriptional repressor PaaX-like N-terminal" evidence="2">
    <location>
        <begin position="22"/>
        <end position="91"/>
    </location>
</feature>
<dbReference type="InterPro" id="IPR013225">
    <property type="entry name" value="PaaX_C"/>
</dbReference>
<dbReference type="PANTHER" id="PTHR30319:SF1">
    <property type="entry name" value="TRANSCRIPTIONAL REPRESSOR PAAX"/>
    <property type="match status" value="1"/>
</dbReference>
<name>A0A839AI49_9HYPH</name>
<dbReference type="InterPro" id="IPR036390">
    <property type="entry name" value="WH_DNA-bd_sf"/>
</dbReference>